<name>A0ACC2UF81_9FUNG</name>
<dbReference type="EMBL" id="QTSX02000765">
    <property type="protein sequence ID" value="KAJ9085395.1"/>
    <property type="molecule type" value="Genomic_DNA"/>
</dbReference>
<protein>
    <submittedName>
        <fullName evidence="1">Uncharacterized protein</fullName>
    </submittedName>
</protein>
<accession>A0ACC2UF81</accession>
<dbReference type="Proteomes" id="UP001165960">
    <property type="component" value="Unassembled WGS sequence"/>
</dbReference>
<reference evidence="1" key="1">
    <citation type="submission" date="2022-04" db="EMBL/GenBank/DDBJ databases">
        <title>Genome of the entomopathogenic fungus Entomophthora muscae.</title>
        <authorList>
            <person name="Elya C."/>
            <person name="Lovett B.R."/>
            <person name="Lee E."/>
            <person name="Macias A.M."/>
            <person name="Hajek A.E."/>
            <person name="De Bivort B.L."/>
            <person name="Kasson M.T."/>
            <person name="De Fine Licht H.H."/>
            <person name="Stajich J.E."/>
        </authorList>
    </citation>
    <scope>NUCLEOTIDE SEQUENCE</scope>
    <source>
        <strain evidence="1">Berkeley</strain>
    </source>
</reference>
<comment type="caution">
    <text evidence="1">The sequence shown here is derived from an EMBL/GenBank/DDBJ whole genome shotgun (WGS) entry which is preliminary data.</text>
</comment>
<evidence type="ECO:0000313" key="2">
    <source>
        <dbReference type="Proteomes" id="UP001165960"/>
    </source>
</evidence>
<organism evidence="1 2">
    <name type="scientific">Entomophthora muscae</name>
    <dbReference type="NCBI Taxonomy" id="34485"/>
    <lineage>
        <taxon>Eukaryota</taxon>
        <taxon>Fungi</taxon>
        <taxon>Fungi incertae sedis</taxon>
        <taxon>Zoopagomycota</taxon>
        <taxon>Entomophthoromycotina</taxon>
        <taxon>Entomophthoromycetes</taxon>
        <taxon>Entomophthorales</taxon>
        <taxon>Entomophthoraceae</taxon>
        <taxon>Entomophthora</taxon>
    </lineage>
</organism>
<gene>
    <name evidence="1" type="ORF">DSO57_1014402</name>
</gene>
<evidence type="ECO:0000313" key="1">
    <source>
        <dbReference type="EMBL" id="KAJ9085395.1"/>
    </source>
</evidence>
<proteinExistence type="predicted"/>
<sequence length="65" mass="6944">MGSIGSTLKVPVYHLAESLAPPTAQQVCPFLWETIPQDGEIKVAASPLKILDGRAIGIFSSSFQM</sequence>
<keyword evidence="2" id="KW-1185">Reference proteome</keyword>